<name>A0ABN3M905_9MICO</name>
<sequence length="446" mass="47703">MRLHRTRARTRDAASAARTRRRTGILAAVGALVAAVAIGSTAGAQAATSEGLLCQTDPHQTFSLSARTGYISTPDGNSIFMWGYGMSSGRFQLPGPVLCVTSGQPVTVILHNELPEATSMVFPGQSAVKADGNPAQPQFDSGGSLTSMVQPAAATNGSVTYTFTAGSPGTYLYSSGTDVTKQQQMGLYGALVVRPAGTAGQVNDRADSAFSPQHEYVFLLSEVDPDVHLAVERSQPVDWSAYNARYYLINGRSMPDTLAPNNATWLPSQPYGALVHIKPYDPVSNPLPAVIRYVNAGRVSYPFHPHGSDERVVNKDGHALQGTSSTAPQDLSYLKYDIDVMPGQTVDALMDWRDVEHWNATTNPIPTQLPAITDQLLVGADTWFSESPYLGTQGTFPSNITVNNECGEYYHVAHSHALQQATNYGAAFGGMMTVFRIDPPAGCPTS</sequence>
<protein>
    <recommendedName>
        <fullName evidence="4">Plastocyanin-like domain-containing protein</fullName>
    </recommendedName>
</protein>
<evidence type="ECO:0000259" key="4">
    <source>
        <dbReference type="Pfam" id="PF07732"/>
    </source>
</evidence>
<dbReference type="RefSeq" id="WP_344256575.1">
    <property type="nucleotide sequence ID" value="NZ_BAAARE010000019.1"/>
</dbReference>
<evidence type="ECO:0000313" key="6">
    <source>
        <dbReference type="Proteomes" id="UP001500730"/>
    </source>
</evidence>
<dbReference type="Gene3D" id="2.60.40.420">
    <property type="entry name" value="Cupredoxins - blue copper proteins"/>
    <property type="match status" value="1"/>
</dbReference>
<dbReference type="Proteomes" id="UP001500730">
    <property type="component" value="Unassembled WGS sequence"/>
</dbReference>
<evidence type="ECO:0000256" key="1">
    <source>
        <dbReference type="ARBA" id="ARBA00022723"/>
    </source>
</evidence>
<dbReference type="SUPFAM" id="SSF49503">
    <property type="entry name" value="Cupredoxins"/>
    <property type="match status" value="2"/>
</dbReference>
<organism evidence="5 6">
    <name type="scientific">Terrabacter carboxydivorans</name>
    <dbReference type="NCBI Taxonomy" id="619730"/>
    <lineage>
        <taxon>Bacteria</taxon>
        <taxon>Bacillati</taxon>
        <taxon>Actinomycetota</taxon>
        <taxon>Actinomycetes</taxon>
        <taxon>Micrococcales</taxon>
        <taxon>Intrasporangiaceae</taxon>
        <taxon>Terrabacter</taxon>
    </lineage>
</organism>
<evidence type="ECO:0000256" key="2">
    <source>
        <dbReference type="ARBA" id="ARBA00023002"/>
    </source>
</evidence>
<dbReference type="InterPro" id="IPR045087">
    <property type="entry name" value="Cu-oxidase_fam"/>
</dbReference>
<accession>A0ABN3M905</accession>
<dbReference type="PANTHER" id="PTHR11709">
    <property type="entry name" value="MULTI-COPPER OXIDASE"/>
    <property type="match status" value="1"/>
</dbReference>
<keyword evidence="3" id="KW-0186">Copper</keyword>
<dbReference type="InterPro" id="IPR011707">
    <property type="entry name" value="Cu-oxidase-like_N"/>
</dbReference>
<dbReference type="InterPro" id="IPR008972">
    <property type="entry name" value="Cupredoxin"/>
</dbReference>
<proteinExistence type="predicted"/>
<gene>
    <name evidence="5" type="ORF">GCM10009858_37510</name>
</gene>
<keyword evidence="1" id="KW-0479">Metal-binding</keyword>
<dbReference type="EMBL" id="BAAARE010000019">
    <property type="protein sequence ID" value="GAA2495848.1"/>
    <property type="molecule type" value="Genomic_DNA"/>
</dbReference>
<keyword evidence="6" id="KW-1185">Reference proteome</keyword>
<feature type="domain" description="Plastocyanin-like" evidence="4">
    <location>
        <begin position="92"/>
        <end position="195"/>
    </location>
</feature>
<dbReference type="PANTHER" id="PTHR11709:SF394">
    <property type="entry name" value="FI03373P-RELATED"/>
    <property type="match status" value="1"/>
</dbReference>
<dbReference type="Pfam" id="PF07732">
    <property type="entry name" value="Cu-oxidase_3"/>
    <property type="match status" value="1"/>
</dbReference>
<evidence type="ECO:0000313" key="5">
    <source>
        <dbReference type="EMBL" id="GAA2495848.1"/>
    </source>
</evidence>
<keyword evidence="2" id="KW-0560">Oxidoreductase</keyword>
<reference evidence="5 6" key="1">
    <citation type="journal article" date="2019" name="Int. J. Syst. Evol. Microbiol.">
        <title>The Global Catalogue of Microorganisms (GCM) 10K type strain sequencing project: providing services to taxonomists for standard genome sequencing and annotation.</title>
        <authorList>
            <consortium name="The Broad Institute Genomics Platform"/>
            <consortium name="The Broad Institute Genome Sequencing Center for Infectious Disease"/>
            <person name="Wu L."/>
            <person name="Ma J."/>
        </authorList>
    </citation>
    <scope>NUCLEOTIDE SEQUENCE [LARGE SCALE GENOMIC DNA]</scope>
    <source>
        <strain evidence="5 6">JCM 16259</strain>
    </source>
</reference>
<evidence type="ECO:0000256" key="3">
    <source>
        <dbReference type="ARBA" id="ARBA00023008"/>
    </source>
</evidence>
<comment type="caution">
    <text evidence="5">The sequence shown here is derived from an EMBL/GenBank/DDBJ whole genome shotgun (WGS) entry which is preliminary data.</text>
</comment>